<comment type="cofactor">
    <cofactor evidence="1">
        <name>FAD</name>
        <dbReference type="ChEBI" id="CHEBI:57692"/>
    </cofactor>
</comment>
<feature type="domain" description="RsdA/BaiN/AoA(So)-like Rossmann fold-like" evidence="4">
    <location>
        <begin position="22"/>
        <end position="443"/>
    </location>
</feature>
<organism evidence="6 7">
    <name type="scientific">Anatilimnocola aggregata</name>
    <dbReference type="NCBI Taxonomy" id="2528021"/>
    <lineage>
        <taxon>Bacteria</taxon>
        <taxon>Pseudomonadati</taxon>
        <taxon>Planctomycetota</taxon>
        <taxon>Planctomycetia</taxon>
        <taxon>Pirellulales</taxon>
        <taxon>Pirellulaceae</taxon>
        <taxon>Anatilimnocola</taxon>
    </lineage>
</organism>
<proteinExistence type="predicted"/>
<dbReference type="Pfam" id="PF22780">
    <property type="entry name" value="HI0933_like_1st"/>
    <property type="match status" value="1"/>
</dbReference>
<dbReference type="InterPro" id="IPR036188">
    <property type="entry name" value="FAD/NAD-bd_sf"/>
</dbReference>
<dbReference type="Pfam" id="PF03486">
    <property type="entry name" value="HI0933_like"/>
    <property type="match status" value="1"/>
</dbReference>
<dbReference type="SUPFAM" id="SSF51905">
    <property type="entry name" value="FAD/NAD(P)-binding domain"/>
    <property type="match status" value="1"/>
</dbReference>
<reference evidence="6 7" key="1">
    <citation type="submission" date="2019-02" db="EMBL/GenBank/DDBJ databases">
        <title>Deep-cultivation of Planctomycetes and their phenomic and genomic characterization uncovers novel biology.</title>
        <authorList>
            <person name="Wiegand S."/>
            <person name="Jogler M."/>
            <person name="Boedeker C."/>
            <person name="Pinto D."/>
            <person name="Vollmers J."/>
            <person name="Rivas-Marin E."/>
            <person name="Kohn T."/>
            <person name="Peeters S.H."/>
            <person name="Heuer A."/>
            <person name="Rast P."/>
            <person name="Oberbeckmann S."/>
            <person name="Bunk B."/>
            <person name="Jeske O."/>
            <person name="Meyerdierks A."/>
            <person name="Storesund J.E."/>
            <person name="Kallscheuer N."/>
            <person name="Luecker S."/>
            <person name="Lage O.M."/>
            <person name="Pohl T."/>
            <person name="Merkel B.J."/>
            <person name="Hornburger P."/>
            <person name="Mueller R.-W."/>
            <person name="Bruemmer F."/>
            <person name="Labrenz M."/>
            <person name="Spormann A.M."/>
            <person name="Op den Camp H."/>
            <person name="Overmann J."/>
            <person name="Amann R."/>
            <person name="Jetten M.S.M."/>
            <person name="Mascher T."/>
            <person name="Medema M.H."/>
            <person name="Devos D.P."/>
            <person name="Kaster A.-K."/>
            <person name="Ovreas L."/>
            <person name="Rohde M."/>
            <person name="Galperin M.Y."/>
            <person name="Jogler C."/>
        </authorList>
    </citation>
    <scope>NUCLEOTIDE SEQUENCE [LARGE SCALE GENOMIC DNA]</scope>
    <source>
        <strain evidence="6 7">ETA_A8</strain>
    </source>
</reference>
<dbReference type="Gene3D" id="3.50.50.60">
    <property type="entry name" value="FAD/NAD(P)-binding domain"/>
    <property type="match status" value="1"/>
</dbReference>
<dbReference type="InterPro" id="IPR057661">
    <property type="entry name" value="RsdA/BaiN/AoA(So)_Rossmann"/>
</dbReference>
<evidence type="ECO:0000313" key="7">
    <source>
        <dbReference type="Proteomes" id="UP000315017"/>
    </source>
</evidence>
<evidence type="ECO:0000256" key="2">
    <source>
        <dbReference type="ARBA" id="ARBA00022630"/>
    </source>
</evidence>
<dbReference type="PANTHER" id="PTHR42887:SF2">
    <property type="entry name" value="OS12G0638800 PROTEIN"/>
    <property type="match status" value="1"/>
</dbReference>
<dbReference type="EMBL" id="CP036274">
    <property type="protein sequence ID" value="QDU30069.1"/>
    <property type="molecule type" value="Genomic_DNA"/>
</dbReference>
<dbReference type="PANTHER" id="PTHR42887">
    <property type="entry name" value="OS12G0638800 PROTEIN"/>
    <property type="match status" value="1"/>
</dbReference>
<evidence type="ECO:0000259" key="4">
    <source>
        <dbReference type="Pfam" id="PF03486"/>
    </source>
</evidence>
<gene>
    <name evidence="6" type="ORF">ETAA8_51880</name>
</gene>
<dbReference type="InterPro" id="IPR023166">
    <property type="entry name" value="BaiN-like_dom_sf"/>
</dbReference>
<dbReference type="Gene3D" id="1.10.8.260">
    <property type="entry name" value="HI0933 insert domain-like"/>
    <property type="match status" value="1"/>
</dbReference>
<accession>A0A517YIL1</accession>
<dbReference type="PRINTS" id="PR00411">
    <property type="entry name" value="PNDRDTASEI"/>
</dbReference>
<dbReference type="Gene3D" id="2.40.30.10">
    <property type="entry name" value="Translation factors"/>
    <property type="match status" value="1"/>
</dbReference>
<keyword evidence="3" id="KW-0274">FAD</keyword>
<dbReference type="RefSeq" id="WP_145094922.1">
    <property type="nucleotide sequence ID" value="NZ_CP036274.1"/>
</dbReference>
<dbReference type="OrthoDB" id="9773233at2"/>
<evidence type="ECO:0000256" key="1">
    <source>
        <dbReference type="ARBA" id="ARBA00001974"/>
    </source>
</evidence>
<protein>
    <submittedName>
        <fullName evidence="6">Tricarballylate dehydrogenase</fullName>
    </submittedName>
</protein>
<dbReference type="SUPFAM" id="SSF160996">
    <property type="entry name" value="HI0933 insert domain-like"/>
    <property type="match status" value="1"/>
</dbReference>
<dbReference type="PRINTS" id="PR00368">
    <property type="entry name" value="FADPNR"/>
</dbReference>
<dbReference type="Proteomes" id="UP000315017">
    <property type="component" value="Chromosome"/>
</dbReference>
<feature type="domain" description="RsdA/BaiN/AoA(So)-like insert" evidence="5">
    <location>
        <begin position="208"/>
        <end position="390"/>
    </location>
</feature>
<evidence type="ECO:0000256" key="3">
    <source>
        <dbReference type="ARBA" id="ARBA00022827"/>
    </source>
</evidence>
<sequence>MAEDLSAVELPRVTLDETQPWDVIVIGAGAAGLMAAAEAAQRGRRTLLLEKNRRPGVKILISGGTRCNLTQATDKRGIVQAYREQGSFLHSALALLGPADLVKIVEDEGVPTKREETGKIFPVSDRAVDVLAAFVNRFRRSGATMSTEQTVERVDCDGEQFVVVTNGKSLRTTSVLITSGGKSYPGCGTTGDGYAWAEGLGHRIIPTRPALVPITTNEPWVLKLSGLTLPDIVLRIAGEPDRVREAGGEANLGKKMKKKSPWLDERRGSLLFTHFGLSGPVVLDISRTVTGHSQPTSLDVVCDFVPDIRAEDLDAGIREQCLAAGKKQVGGVLQKWIPHRLAEELFQRAGVSTEQRAAELSKASRAQLVRWIKEARIRVTGTRGFAKAEVTAGGVDLAEVDSRTMQSKLVPGLFFAGEVLDLDGPIGGYNFQAAFSTGMLAGQHV</sequence>
<evidence type="ECO:0000259" key="5">
    <source>
        <dbReference type="Pfam" id="PF22780"/>
    </source>
</evidence>
<dbReference type="InterPro" id="IPR055178">
    <property type="entry name" value="RsdA/BaiN/AoA(So)-like_dom"/>
</dbReference>
<dbReference type="AlphaFoldDB" id="A0A517YIL1"/>
<dbReference type="InterPro" id="IPR004792">
    <property type="entry name" value="BaiN-like"/>
</dbReference>
<dbReference type="NCBIfam" id="TIGR00275">
    <property type="entry name" value="aminoacetone oxidase family FAD-binding enzyme"/>
    <property type="match status" value="1"/>
</dbReference>
<name>A0A517YIL1_9BACT</name>
<keyword evidence="2" id="KW-0285">Flavoprotein</keyword>
<dbReference type="KEGG" id="aagg:ETAA8_51880"/>
<evidence type="ECO:0000313" key="6">
    <source>
        <dbReference type="EMBL" id="QDU30069.1"/>
    </source>
</evidence>
<keyword evidence="7" id="KW-1185">Reference proteome</keyword>